<dbReference type="PANTHER" id="PTHR10889:SF1">
    <property type="entry name" value="DEOXYRIBOSE-PHOSPHATE ALDOLASE"/>
    <property type="match status" value="1"/>
</dbReference>
<dbReference type="InterPro" id="IPR013785">
    <property type="entry name" value="Aldolase_TIM"/>
</dbReference>
<dbReference type="GO" id="GO:0005737">
    <property type="term" value="C:cytoplasm"/>
    <property type="evidence" value="ECO:0007669"/>
    <property type="project" value="UniProtKB-SubCell"/>
</dbReference>
<dbReference type="SMART" id="SM01133">
    <property type="entry name" value="DeoC"/>
    <property type="match status" value="1"/>
</dbReference>
<accession>A0A4Y8PFE9</accession>
<dbReference type="InterPro" id="IPR028581">
    <property type="entry name" value="DeoC_typeI"/>
</dbReference>
<dbReference type="GO" id="GO:0009264">
    <property type="term" value="P:deoxyribonucleotide catabolic process"/>
    <property type="evidence" value="ECO:0007669"/>
    <property type="project" value="UniProtKB-UniRule"/>
</dbReference>
<comment type="caution">
    <text evidence="8">The sequence shown here is derived from an EMBL/GenBank/DDBJ whole genome shotgun (WGS) entry which is preliminary data.</text>
</comment>
<dbReference type="AlphaFoldDB" id="A0A4Y8PFE9"/>
<dbReference type="EMBL" id="LXQC01000113">
    <property type="protein sequence ID" value="TFE70676.1"/>
    <property type="molecule type" value="Genomic_DNA"/>
</dbReference>
<dbReference type="HAMAP" id="MF_00114">
    <property type="entry name" value="DeoC_type1"/>
    <property type="match status" value="1"/>
</dbReference>
<sequence>MTAALATFIDSTLLRPNALDQDIVKHCEEAKKYGFYSVCIQPCWVSVATQLLHNSPVKITTVIGFPLGANKTAVKTLEAFEAIKDGADELDLVLPLWAISINRWEIIEKEVKAICEVANGKVLKAIIETGYFNPSEIEKATFAAIQGGAKFIKTSTGYGPRGVDIKDIYFLKSILPPGVGIKASGGIRSKQFALDLIEAGATRIGTSHALSILQ</sequence>
<evidence type="ECO:0000256" key="1">
    <source>
        <dbReference type="ARBA" id="ARBA00010936"/>
    </source>
</evidence>
<dbReference type="EC" id="4.1.2.4" evidence="7"/>
<dbReference type="RefSeq" id="WP_134439628.1">
    <property type="nucleotide sequence ID" value="NZ_LXQC01000113.1"/>
</dbReference>
<proteinExistence type="inferred from homology"/>
<dbReference type="SUPFAM" id="SSF51569">
    <property type="entry name" value="Aldolase"/>
    <property type="match status" value="1"/>
</dbReference>
<keyword evidence="2 7" id="KW-0963">Cytoplasm</keyword>
<evidence type="ECO:0000256" key="7">
    <source>
        <dbReference type="HAMAP-Rule" id="MF_00114"/>
    </source>
</evidence>
<dbReference type="OrthoDB" id="9778711at2"/>
<dbReference type="Proteomes" id="UP000297713">
    <property type="component" value="Unassembled WGS sequence"/>
</dbReference>
<comment type="similarity">
    <text evidence="1 7">Belongs to the DeoC/FbaB aldolase family. DeoC type 1 subfamily.</text>
</comment>
<name>A0A4Y8PFE9_9BACT</name>
<dbReference type="InterPro" id="IPR002915">
    <property type="entry name" value="DeoC/FbaB/LacD_aldolase"/>
</dbReference>
<keyword evidence="4 7" id="KW-0704">Schiff base</keyword>
<comment type="catalytic activity">
    <reaction evidence="5 7">
        <text>2-deoxy-D-ribose 5-phosphate = D-glyceraldehyde 3-phosphate + acetaldehyde</text>
        <dbReference type="Rhea" id="RHEA:12821"/>
        <dbReference type="ChEBI" id="CHEBI:15343"/>
        <dbReference type="ChEBI" id="CHEBI:59776"/>
        <dbReference type="ChEBI" id="CHEBI:62877"/>
        <dbReference type="EC" id="4.1.2.4"/>
    </reaction>
</comment>
<comment type="subcellular location">
    <subcellularLocation>
        <location evidence="7">Cytoplasm</location>
    </subcellularLocation>
</comment>
<evidence type="ECO:0000256" key="2">
    <source>
        <dbReference type="ARBA" id="ARBA00022490"/>
    </source>
</evidence>
<dbReference type="FunFam" id="3.20.20.70:FF:000044">
    <property type="entry name" value="Deoxyribose-phosphate aldolase"/>
    <property type="match status" value="1"/>
</dbReference>
<protein>
    <recommendedName>
        <fullName evidence="7">Deoxyribose-phosphate aldolase</fullName>
        <shortName evidence="7">DERA</shortName>
        <ecNumber evidence="7">4.1.2.4</ecNumber>
    </recommendedName>
    <alternativeName>
        <fullName evidence="7">2-deoxy-D-ribose 5-phosphate aldolase</fullName>
    </alternativeName>
    <alternativeName>
        <fullName evidence="7">Phosphodeoxyriboaldolase</fullName>
        <shortName evidence="7">Deoxyriboaldolase</shortName>
    </alternativeName>
</protein>
<dbReference type="GO" id="GO:0006018">
    <property type="term" value="P:2-deoxyribose 1-phosphate catabolic process"/>
    <property type="evidence" value="ECO:0007669"/>
    <property type="project" value="UniProtKB-UniRule"/>
</dbReference>
<evidence type="ECO:0000256" key="5">
    <source>
        <dbReference type="ARBA" id="ARBA00048791"/>
    </source>
</evidence>
<dbReference type="PIRSF" id="PIRSF001357">
    <property type="entry name" value="DeoC"/>
    <property type="match status" value="1"/>
</dbReference>
<dbReference type="Gene3D" id="3.20.20.70">
    <property type="entry name" value="Aldolase class I"/>
    <property type="match status" value="1"/>
</dbReference>
<dbReference type="CDD" id="cd00959">
    <property type="entry name" value="DeoC"/>
    <property type="match status" value="1"/>
</dbReference>
<dbReference type="GO" id="GO:0004139">
    <property type="term" value="F:deoxyribose-phosphate aldolase activity"/>
    <property type="evidence" value="ECO:0007669"/>
    <property type="project" value="UniProtKB-UniRule"/>
</dbReference>
<evidence type="ECO:0000256" key="6">
    <source>
        <dbReference type="ARBA" id="ARBA00056337"/>
    </source>
</evidence>
<dbReference type="NCBIfam" id="TIGR00126">
    <property type="entry name" value="deoC"/>
    <property type="match status" value="1"/>
</dbReference>
<keyword evidence="9" id="KW-1185">Reference proteome</keyword>
<reference evidence="8 9" key="1">
    <citation type="submission" date="2016-05" db="EMBL/GenBank/DDBJ databases">
        <title>Diversity and Homogeneity among Thermoacidophilic Verrucomicrobia Methanotrophs Linked with Geographical Origin.</title>
        <authorList>
            <person name="Erikstad H.-A."/>
            <person name="Smestad N.B."/>
            <person name="Ceballos R.M."/>
            <person name="Birkeland N.-K."/>
        </authorList>
    </citation>
    <scope>NUCLEOTIDE SEQUENCE [LARGE SCALE GENOMIC DNA]</scope>
    <source>
        <strain evidence="8 9">Phi</strain>
    </source>
</reference>
<feature type="active site" description="Proton donor/acceptor" evidence="7">
    <location>
        <position position="182"/>
    </location>
</feature>
<evidence type="ECO:0000313" key="8">
    <source>
        <dbReference type="EMBL" id="TFE70676.1"/>
    </source>
</evidence>
<evidence type="ECO:0000313" key="9">
    <source>
        <dbReference type="Proteomes" id="UP000297713"/>
    </source>
</evidence>
<keyword evidence="3 7" id="KW-0456">Lyase</keyword>
<evidence type="ECO:0000256" key="3">
    <source>
        <dbReference type="ARBA" id="ARBA00023239"/>
    </source>
</evidence>
<gene>
    <name evidence="7" type="primary">deoC</name>
    <name evidence="8" type="ORF">A7Q10_06320</name>
</gene>
<dbReference type="GO" id="GO:0016052">
    <property type="term" value="P:carbohydrate catabolic process"/>
    <property type="evidence" value="ECO:0007669"/>
    <property type="project" value="TreeGrafter"/>
</dbReference>
<feature type="active site" description="Schiff-base intermediate with acetaldehyde" evidence="7">
    <location>
        <position position="153"/>
    </location>
</feature>
<organism evidence="8 9">
    <name type="scientific">Methylacidiphilum caldifontis</name>
    <dbReference type="NCBI Taxonomy" id="2795386"/>
    <lineage>
        <taxon>Bacteria</taxon>
        <taxon>Pseudomonadati</taxon>
        <taxon>Verrucomicrobiota</taxon>
        <taxon>Methylacidiphilae</taxon>
        <taxon>Methylacidiphilales</taxon>
        <taxon>Methylacidiphilaceae</taxon>
        <taxon>Methylacidiphilum (ex Ratnadevi et al. 2023)</taxon>
    </lineage>
</organism>
<dbReference type="UniPathway" id="UPA00002">
    <property type="reaction ID" value="UER00468"/>
</dbReference>
<comment type="function">
    <text evidence="6 7">Catalyzes a reversible aldol reaction between acetaldehyde and D-glyceraldehyde 3-phosphate to generate 2-deoxy-D-ribose 5-phosphate.</text>
</comment>
<dbReference type="Pfam" id="PF01791">
    <property type="entry name" value="DeoC"/>
    <property type="match status" value="1"/>
</dbReference>
<comment type="pathway">
    <text evidence="7">Carbohydrate degradation; 2-deoxy-D-ribose 1-phosphate degradation; D-glyceraldehyde 3-phosphate and acetaldehyde from 2-deoxy-alpha-D-ribose 1-phosphate: step 2/2.</text>
</comment>
<dbReference type="InterPro" id="IPR011343">
    <property type="entry name" value="DeoC"/>
</dbReference>
<dbReference type="PANTHER" id="PTHR10889">
    <property type="entry name" value="DEOXYRIBOSE-PHOSPHATE ALDOLASE"/>
    <property type="match status" value="1"/>
</dbReference>
<feature type="active site" description="Proton donor/acceptor" evidence="7">
    <location>
        <position position="91"/>
    </location>
</feature>
<evidence type="ECO:0000256" key="4">
    <source>
        <dbReference type="ARBA" id="ARBA00023270"/>
    </source>
</evidence>